<name>A0A2S2DFS0_9BURK</name>
<dbReference type="InterPro" id="IPR016181">
    <property type="entry name" value="Acyl_CoA_acyltransferase"/>
</dbReference>
<evidence type="ECO:0000313" key="4">
    <source>
        <dbReference type="EMBL" id="AWL03716.1"/>
    </source>
</evidence>
<dbReference type="GO" id="GO:0016747">
    <property type="term" value="F:acyltransferase activity, transferring groups other than amino-acyl groups"/>
    <property type="evidence" value="ECO:0007669"/>
    <property type="project" value="InterPro"/>
</dbReference>
<dbReference type="CDD" id="cd04301">
    <property type="entry name" value="NAT_SF"/>
    <property type="match status" value="1"/>
</dbReference>
<dbReference type="PROSITE" id="PS51186">
    <property type="entry name" value="GNAT"/>
    <property type="match status" value="1"/>
</dbReference>
<dbReference type="Pfam" id="PF13420">
    <property type="entry name" value="Acetyltransf_4"/>
    <property type="match status" value="1"/>
</dbReference>
<organism evidence="4 5">
    <name type="scientific">Massilia oculi</name>
    <dbReference type="NCBI Taxonomy" id="945844"/>
    <lineage>
        <taxon>Bacteria</taxon>
        <taxon>Pseudomonadati</taxon>
        <taxon>Pseudomonadota</taxon>
        <taxon>Betaproteobacteria</taxon>
        <taxon>Burkholderiales</taxon>
        <taxon>Oxalobacteraceae</taxon>
        <taxon>Telluria group</taxon>
        <taxon>Massilia</taxon>
    </lineage>
</organism>
<feature type="domain" description="N-acetyltransferase" evidence="3">
    <location>
        <begin position="2"/>
        <end position="164"/>
    </location>
</feature>
<evidence type="ECO:0000259" key="3">
    <source>
        <dbReference type="PROSITE" id="PS51186"/>
    </source>
</evidence>
<dbReference type="PANTHER" id="PTHR43072">
    <property type="entry name" value="N-ACETYLTRANSFERASE"/>
    <property type="match status" value="1"/>
</dbReference>
<dbReference type="Gene3D" id="3.40.630.30">
    <property type="match status" value="1"/>
</dbReference>
<keyword evidence="1 4" id="KW-0808">Transferase</keyword>
<dbReference type="RefSeq" id="WP_109344117.1">
    <property type="nucleotide sequence ID" value="NZ_CP029343.1"/>
</dbReference>
<dbReference type="EMBL" id="CP029343">
    <property type="protein sequence ID" value="AWL03716.1"/>
    <property type="molecule type" value="Genomic_DNA"/>
</dbReference>
<proteinExistence type="predicted"/>
<dbReference type="OrthoDB" id="5459937at2"/>
<reference evidence="4 5" key="1">
    <citation type="submission" date="2018-05" db="EMBL/GenBank/DDBJ databases">
        <title>Complete genome sequence of Massilia oculi sp. nov. CCUG 43427T (=DSM 26321T), the type strain of M. oculi, and comparison with genome sequences of other Massilia strains.</title>
        <authorList>
            <person name="Zhu B."/>
        </authorList>
    </citation>
    <scope>NUCLEOTIDE SEQUENCE [LARGE SCALE GENOMIC DNA]</scope>
    <source>
        <strain evidence="4 5">CCUG 43427</strain>
    </source>
</reference>
<accession>A0A2S2DFS0</accession>
<dbReference type="KEGG" id="mtim:DIR46_04190"/>
<dbReference type="NCBIfam" id="NF040504">
    <property type="entry name" value="resist_ArsN1b"/>
    <property type="match status" value="1"/>
</dbReference>
<evidence type="ECO:0000313" key="5">
    <source>
        <dbReference type="Proteomes" id="UP000245820"/>
    </source>
</evidence>
<dbReference type="AlphaFoldDB" id="A0A2S2DFS0"/>
<evidence type="ECO:0000256" key="1">
    <source>
        <dbReference type="ARBA" id="ARBA00022679"/>
    </source>
</evidence>
<dbReference type="SUPFAM" id="SSF55729">
    <property type="entry name" value="Acyl-CoA N-acyltransferases (Nat)"/>
    <property type="match status" value="1"/>
</dbReference>
<sequence length="172" mass="18867">MTDIRPASSLDAARICAIYNHYVATTTISFEEAPVHDADMAGRIADVTNGGLPWLVLEVDGDVAGYAYATRWRARPAYRHAVESSVYLDPALAGQGHGRRLYETLLAGLRSRGLHTVIGGIAQPNERSVALHERLGFRKVAHFAEVGQKFGRRIDVGYWQLLLDAQPNDPTA</sequence>
<dbReference type="Proteomes" id="UP000245820">
    <property type="component" value="Chromosome"/>
</dbReference>
<keyword evidence="5" id="KW-1185">Reference proteome</keyword>
<keyword evidence="2" id="KW-0012">Acyltransferase</keyword>
<dbReference type="PANTHER" id="PTHR43072:SF23">
    <property type="entry name" value="UPF0039 PROTEIN C11D3.02C"/>
    <property type="match status" value="1"/>
</dbReference>
<protein>
    <submittedName>
        <fullName evidence="4">Phosphinothricin acetyltransferase</fullName>
    </submittedName>
</protein>
<gene>
    <name evidence="4" type="ORF">DIR46_04190</name>
</gene>
<evidence type="ECO:0000256" key="2">
    <source>
        <dbReference type="ARBA" id="ARBA00023315"/>
    </source>
</evidence>
<dbReference type="InterPro" id="IPR000182">
    <property type="entry name" value="GNAT_dom"/>
</dbReference>